<name>A0ABT0MYG6_9GAMM</name>
<dbReference type="InterPro" id="IPR004675">
    <property type="entry name" value="AhpD_core"/>
</dbReference>
<comment type="caution">
    <text evidence="2">The sequence shown here is derived from an EMBL/GenBank/DDBJ whole genome shotgun (WGS) entry which is preliminary data.</text>
</comment>
<dbReference type="InterPro" id="IPR029032">
    <property type="entry name" value="AhpD-like"/>
</dbReference>
<evidence type="ECO:0000313" key="3">
    <source>
        <dbReference type="Proteomes" id="UP001203069"/>
    </source>
</evidence>
<dbReference type="SUPFAM" id="SSF69118">
    <property type="entry name" value="AhpD-like"/>
    <property type="match status" value="1"/>
</dbReference>
<dbReference type="Gene3D" id="1.20.1290.10">
    <property type="entry name" value="AhpD-like"/>
    <property type="match status" value="1"/>
</dbReference>
<dbReference type="InterPro" id="IPR003779">
    <property type="entry name" value="CMD-like"/>
</dbReference>
<evidence type="ECO:0000313" key="2">
    <source>
        <dbReference type="EMBL" id="MCL2894259.1"/>
    </source>
</evidence>
<dbReference type="EMBL" id="JAKPBZ010000113">
    <property type="protein sequence ID" value="MCL2894259.1"/>
    <property type="molecule type" value="Genomic_DNA"/>
</dbReference>
<keyword evidence="2" id="KW-0575">Peroxidase</keyword>
<feature type="domain" description="Carboxymuconolactone decarboxylase-like" evidence="1">
    <location>
        <begin position="51"/>
        <end position="134"/>
    </location>
</feature>
<dbReference type="NCBIfam" id="TIGR01926">
    <property type="entry name" value="peroxid_rel"/>
    <property type="match status" value="1"/>
</dbReference>
<dbReference type="PANTHER" id="PTHR35446:SF2">
    <property type="entry name" value="CARBOXYMUCONOLACTONE DECARBOXYLASE-LIKE DOMAIN-CONTAINING PROTEIN"/>
    <property type="match status" value="1"/>
</dbReference>
<dbReference type="Proteomes" id="UP001203069">
    <property type="component" value="Unassembled WGS sequence"/>
</dbReference>
<evidence type="ECO:0000259" key="1">
    <source>
        <dbReference type="Pfam" id="PF02627"/>
    </source>
</evidence>
<gene>
    <name evidence="2" type="ORF">MFP26_16335</name>
</gene>
<organism evidence="2 3">
    <name type="scientific">Brenneria tiliae</name>
    <dbReference type="NCBI Taxonomy" id="2914984"/>
    <lineage>
        <taxon>Bacteria</taxon>
        <taxon>Pseudomonadati</taxon>
        <taxon>Pseudomonadota</taxon>
        <taxon>Gammaproteobacteria</taxon>
        <taxon>Enterobacterales</taxon>
        <taxon>Pectobacteriaceae</taxon>
        <taxon>Brenneria</taxon>
    </lineage>
</organism>
<dbReference type="GO" id="GO:0004601">
    <property type="term" value="F:peroxidase activity"/>
    <property type="evidence" value="ECO:0007669"/>
    <property type="project" value="UniProtKB-KW"/>
</dbReference>
<dbReference type="PANTHER" id="PTHR35446">
    <property type="entry name" value="SI:CH211-175M2.5"/>
    <property type="match status" value="1"/>
</dbReference>
<dbReference type="InterPro" id="IPR010195">
    <property type="entry name" value="Uncharacterised_peroxidase-rel"/>
</dbReference>
<keyword evidence="2" id="KW-0560">Oxidoreductase</keyword>
<accession>A0ABT0MYG6</accession>
<keyword evidence="3" id="KW-1185">Reference proteome</keyword>
<proteinExistence type="predicted"/>
<reference evidence="2 3" key="1">
    <citation type="submission" date="2022-02" db="EMBL/GenBank/DDBJ databases">
        <title>Description of Brenneria tiliae sp. nov. isolated from symptomatic Tilia x moltkei and Tilia x europaea trees in the UK.</title>
        <authorList>
            <person name="Kile H."/>
        </authorList>
    </citation>
    <scope>NUCLEOTIDE SEQUENCE [LARGE SCALE GENOMIC DNA]</scope>
    <source>
        <strain evidence="2 3">MC1SB4.1</strain>
    </source>
</reference>
<sequence>MTDVQIAAASDISWLRLPAAPLTPTVRQSLTATVASIGYIRHQQNVVAHRPALLTATAALAEAVLRDPEGALSLRERELIALVVSAENRCDACVIAHTAALRALGADELWAEQVAINYRRAELTPRERALADYALKVTRAANEVEPGDLDAVRATGVPEEGLLEAVAVAAFFNLTNRLNSGLGIQANREAHESHRGKVPA</sequence>
<dbReference type="Pfam" id="PF02627">
    <property type="entry name" value="CMD"/>
    <property type="match status" value="1"/>
</dbReference>
<dbReference type="RefSeq" id="WP_249245459.1">
    <property type="nucleotide sequence ID" value="NZ_JAKPBZ010000113.1"/>
</dbReference>
<dbReference type="NCBIfam" id="TIGR00778">
    <property type="entry name" value="ahpD_dom"/>
    <property type="match status" value="1"/>
</dbReference>
<protein>
    <submittedName>
        <fullName evidence="2">Peroxidase-related enzyme</fullName>
    </submittedName>
</protein>